<keyword evidence="3" id="KW-1185">Reference proteome</keyword>
<keyword evidence="1" id="KW-0472">Membrane</keyword>
<proteinExistence type="predicted"/>
<organism evidence="2 3">
    <name type="scientific">Streptomyces boluensis</name>
    <dbReference type="NCBI Taxonomy" id="1775135"/>
    <lineage>
        <taxon>Bacteria</taxon>
        <taxon>Bacillati</taxon>
        <taxon>Actinomycetota</taxon>
        <taxon>Actinomycetes</taxon>
        <taxon>Kitasatosporales</taxon>
        <taxon>Streptomycetaceae</taxon>
        <taxon>Streptomyces</taxon>
    </lineage>
</organism>
<dbReference type="OrthoDB" id="3827993at2"/>
<evidence type="ECO:0000313" key="2">
    <source>
        <dbReference type="EMBL" id="NBE57064.1"/>
    </source>
</evidence>
<evidence type="ECO:0000313" key="3">
    <source>
        <dbReference type="Proteomes" id="UP000598297"/>
    </source>
</evidence>
<dbReference type="Proteomes" id="UP000598297">
    <property type="component" value="Unassembled WGS sequence"/>
</dbReference>
<keyword evidence="1" id="KW-1133">Transmembrane helix</keyword>
<gene>
    <name evidence="2" type="ORF">GUY60_37785</name>
</gene>
<dbReference type="RefSeq" id="WP_161706015.1">
    <property type="nucleotide sequence ID" value="NZ_JAAAHS010000732.1"/>
</dbReference>
<sequence length="102" mass="10811">AGYVLLARAWVSCDIGVNAAANSFPLLLVFIGLTVVGTLWWGVAWGLVGGRYGVLPGLACAVLGALLLVWGALAWLHAPDGYPAFSCPPDNVPPWWPEWVPL</sequence>
<accession>A0A964UX47</accession>
<feature type="transmembrane region" description="Helical" evidence="1">
    <location>
        <begin position="26"/>
        <end position="48"/>
    </location>
</feature>
<reference evidence="2" key="1">
    <citation type="submission" date="2020-01" db="EMBL/GenBank/DDBJ databases">
        <title>Whole-genome analyses of novel actinobacteria.</title>
        <authorList>
            <person name="Sahin N."/>
        </authorList>
    </citation>
    <scope>NUCLEOTIDE SEQUENCE</scope>
    <source>
        <strain evidence="2">YC537</strain>
    </source>
</reference>
<protein>
    <submittedName>
        <fullName evidence="2">Uncharacterized protein</fullName>
    </submittedName>
</protein>
<feature type="transmembrane region" description="Helical" evidence="1">
    <location>
        <begin position="55"/>
        <end position="76"/>
    </location>
</feature>
<feature type="non-terminal residue" evidence="2">
    <location>
        <position position="1"/>
    </location>
</feature>
<keyword evidence="1" id="KW-0812">Transmembrane</keyword>
<dbReference type="EMBL" id="JAAAHS010000732">
    <property type="protein sequence ID" value="NBE57064.1"/>
    <property type="molecule type" value="Genomic_DNA"/>
</dbReference>
<name>A0A964UX47_9ACTN</name>
<evidence type="ECO:0000256" key="1">
    <source>
        <dbReference type="SAM" id="Phobius"/>
    </source>
</evidence>
<dbReference type="AlphaFoldDB" id="A0A964UX47"/>
<comment type="caution">
    <text evidence="2">The sequence shown here is derived from an EMBL/GenBank/DDBJ whole genome shotgun (WGS) entry which is preliminary data.</text>
</comment>